<dbReference type="SUPFAM" id="SSF52540">
    <property type="entry name" value="P-loop containing nucleoside triphosphate hydrolases"/>
    <property type="match status" value="1"/>
</dbReference>
<evidence type="ECO:0000256" key="2">
    <source>
        <dbReference type="ARBA" id="ARBA00009978"/>
    </source>
</evidence>
<dbReference type="GO" id="GO:0005525">
    <property type="term" value="F:GTP binding"/>
    <property type="evidence" value="ECO:0007669"/>
    <property type="project" value="UniProtKB-UniRule"/>
</dbReference>
<comment type="function">
    <text evidence="8">Increases the formation of ribosomal termination complexes and stimulates activities of RF-1 and RF-2. It binds guanine nucleotides and has strong preference for UGA stop codons. It may interact directly with the ribosome. The stimulation of RF-1 and RF-2 is significantly reduced by GTP and GDP, but not by GMP.</text>
</comment>
<sequence length="521" mass="60225">MNEIQRRRTFAIISHPDAGKTTLTEKFLLFGGQIQVAGAVKSHKIKKTATSDWMDIEKQRGISVSTSVMEFDYQGYKINILDTPGHQDFAEDTYRTLTAVDSAIIVVDSAKGVEAQTRKLMEVCRMRQTPVIIFINKMDREGRDPFDVLDELEQELQIKVRPLSWPIGQGVRFKGVYNIYEQQLNLFTPNKQRVTEKVEVDVESEELEKKVGEREAQRLREDLELVNGVYPAFDQESYRAAEVAPVFFGSALNNFGVQELLNCFVEIAPSPRPTLAEERLVHPEEQKFTGFIFKITANIDPNHRSCIAFCKVCSGKFVRNQPYLHVRNGKTVRFSSPTQFMAQRKSTIEEAYPGDIVGLPDNNIFKIGDTLTEGEMIHFKGLPSFSPEMFKYIENDDPMKSKQLNKGIEQLMDEGVAQLFINQFNQRKVIGTVGQLQFEVIQYRLENEYNAKCRWEPVHLYKACWIESDNEEELENFKRRKYQYMAKDREGRDVFLADSQYVLSMAQQDFEHIKFHFTSEF</sequence>
<dbReference type="SUPFAM" id="SSF50447">
    <property type="entry name" value="Translation proteins"/>
    <property type="match status" value="1"/>
</dbReference>
<dbReference type="InterPro" id="IPR005225">
    <property type="entry name" value="Small_GTP-bd"/>
</dbReference>
<dbReference type="InterPro" id="IPR031157">
    <property type="entry name" value="G_TR_CS"/>
</dbReference>
<dbReference type="CDD" id="cd04169">
    <property type="entry name" value="RF3"/>
    <property type="match status" value="1"/>
</dbReference>
<evidence type="ECO:0000256" key="7">
    <source>
        <dbReference type="ARBA" id="ARBA00073639"/>
    </source>
</evidence>
<dbReference type="InterPro" id="IPR032090">
    <property type="entry name" value="RF3_C"/>
</dbReference>
<feature type="binding site" evidence="8">
    <location>
        <begin position="14"/>
        <end position="21"/>
    </location>
    <ligand>
        <name>GTP</name>
        <dbReference type="ChEBI" id="CHEBI:37565"/>
    </ligand>
</feature>
<evidence type="ECO:0000256" key="8">
    <source>
        <dbReference type="HAMAP-Rule" id="MF_00072"/>
    </source>
</evidence>
<evidence type="ECO:0000313" key="10">
    <source>
        <dbReference type="EMBL" id="PNP95732.1"/>
    </source>
</evidence>
<evidence type="ECO:0000256" key="6">
    <source>
        <dbReference type="ARBA" id="ARBA00023134"/>
    </source>
</evidence>
<dbReference type="Gene3D" id="3.40.50.300">
    <property type="entry name" value="P-loop containing nucleotide triphosphate hydrolases"/>
    <property type="match status" value="2"/>
</dbReference>
<organism evidence="10 11">
    <name type="scientific">Hoylesella timonensis</name>
    <dbReference type="NCBI Taxonomy" id="386414"/>
    <lineage>
        <taxon>Bacteria</taxon>
        <taxon>Pseudomonadati</taxon>
        <taxon>Bacteroidota</taxon>
        <taxon>Bacteroidia</taxon>
        <taxon>Bacteroidales</taxon>
        <taxon>Prevotellaceae</taxon>
        <taxon>Hoylesella</taxon>
    </lineage>
</organism>
<dbReference type="Pfam" id="PF16658">
    <property type="entry name" value="RF3_C"/>
    <property type="match status" value="1"/>
</dbReference>
<dbReference type="PANTHER" id="PTHR43556:SF2">
    <property type="entry name" value="PEPTIDE CHAIN RELEASE FACTOR RF3"/>
    <property type="match status" value="1"/>
</dbReference>
<dbReference type="PRINTS" id="PR00315">
    <property type="entry name" value="ELONGATNFCT"/>
</dbReference>
<dbReference type="SUPFAM" id="SSF54980">
    <property type="entry name" value="EF-G C-terminal domain-like"/>
    <property type="match status" value="1"/>
</dbReference>
<dbReference type="InterPro" id="IPR000795">
    <property type="entry name" value="T_Tr_GTP-bd_dom"/>
</dbReference>
<dbReference type="CDD" id="cd16259">
    <property type="entry name" value="RF3_III"/>
    <property type="match status" value="1"/>
</dbReference>
<dbReference type="Proteomes" id="UP000236634">
    <property type="component" value="Unassembled WGS sequence"/>
</dbReference>
<dbReference type="NCBIfam" id="TIGR00503">
    <property type="entry name" value="prfC"/>
    <property type="match status" value="1"/>
</dbReference>
<comment type="similarity">
    <text evidence="2 8">Belongs to the TRAFAC class translation factor GTPase superfamily. Classic translation factor GTPase family. PrfC subfamily.</text>
</comment>
<feature type="domain" description="Tr-type G" evidence="9">
    <location>
        <begin position="5"/>
        <end position="272"/>
    </location>
</feature>
<proteinExistence type="inferred from homology"/>
<evidence type="ECO:0000256" key="1">
    <source>
        <dbReference type="ARBA" id="ARBA00004496"/>
    </source>
</evidence>
<dbReference type="InterPro" id="IPR009000">
    <property type="entry name" value="Transl_B-barrel_sf"/>
</dbReference>
<dbReference type="InterPro" id="IPR004548">
    <property type="entry name" value="PrfC"/>
</dbReference>
<dbReference type="GO" id="GO:0003924">
    <property type="term" value="F:GTPase activity"/>
    <property type="evidence" value="ECO:0007669"/>
    <property type="project" value="InterPro"/>
</dbReference>
<dbReference type="AlphaFoldDB" id="A0A2K0XMH9"/>
<dbReference type="InterPro" id="IPR027417">
    <property type="entry name" value="P-loop_NTPase"/>
</dbReference>
<accession>A0A2K0XMH9</accession>
<dbReference type="Pfam" id="PF00009">
    <property type="entry name" value="GTP_EFTU"/>
    <property type="match status" value="1"/>
</dbReference>
<comment type="subcellular location">
    <subcellularLocation>
        <location evidence="1 8">Cytoplasm</location>
    </subcellularLocation>
</comment>
<keyword evidence="6 8" id="KW-0342">GTP-binding</keyword>
<dbReference type="FunFam" id="3.40.50.300:FF:000542">
    <property type="entry name" value="Peptide chain release factor 3"/>
    <property type="match status" value="1"/>
</dbReference>
<protein>
    <recommendedName>
        <fullName evidence="7 8">Peptide chain release factor 3</fullName>
        <shortName evidence="8">RF-3</shortName>
    </recommendedName>
</protein>
<dbReference type="NCBIfam" id="NF001964">
    <property type="entry name" value="PRK00741.1"/>
    <property type="match status" value="1"/>
</dbReference>
<dbReference type="GO" id="GO:0016149">
    <property type="term" value="F:translation release factor activity, codon specific"/>
    <property type="evidence" value="ECO:0007669"/>
    <property type="project" value="UniProtKB-UniRule"/>
</dbReference>
<reference evidence="10 11" key="1">
    <citation type="submission" date="2017-03" db="EMBL/GenBank/DDBJ databases">
        <authorList>
            <person name="Afonso C.L."/>
            <person name="Miller P.J."/>
            <person name="Scott M.A."/>
            <person name="Spackman E."/>
            <person name="Goraichik I."/>
            <person name="Dimitrov K.M."/>
            <person name="Suarez D.L."/>
            <person name="Swayne D.E."/>
        </authorList>
    </citation>
    <scope>NUCLEOTIDE SEQUENCE [LARGE SCALE GENOMIC DNA]</scope>
    <source>
        <strain evidence="10 11">DNF00076</strain>
    </source>
</reference>
<dbReference type="FunFam" id="3.30.70.3280:FF:000001">
    <property type="entry name" value="Peptide chain release factor 3"/>
    <property type="match status" value="1"/>
</dbReference>
<dbReference type="PANTHER" id="PTHR43556">
    <property type="entry name" value="PEPTIDE CHAIN RELEASE FACTOR RF3"/>
    <property type="match status" value="1"/>
</dbReference>
<dbReference type="Pfam" id="PF22042">
    <property type="entry name" value="EF-G_D2"/>
    <property type="match status" value="1"/>
</dbReference>
<evidence type="ECO:0000313" key="11">
    <source>
        <dbReference type="Proteomes" id="UP000236634"/>
    </source>
</evidence>
<evidence type="ECO:0000259" key="9">
    <source>
        <dbReference type="PROSITE" id="PS51722"/>
    </source>
</evidence>
<dbReference type="HAMAP" id="MF_00072">
    <property type="entry name" value="Rel_fac_3"/>
    <property type="match status" value="1"/>
</dbReference>
<dbReference type="EMBL" id="NBAX01000003">
    <property type="protein sequence ID" value="PNP95732.1"/>
    <property type="molecule type" value="Genomic_DNA"/>
</dbReference>
<feature type="binding site" evidence="8">
    <location>
        <begin position="82"/>
        <end position="86"/>
    </location>
    <ligand>
        <name>GTP</name>
        <dbReference type="ChEBI" id="CHEBI:37565"/>
    </ligand>
</feature>
<dbReference type="NCBIfam" id="TIGR00231">
    <property type="entry name" value="small_GTP"/>
    <property type="match status" value="1"/>
</dbReference>
<dbReference type="InterPro" id="IPR053905">
    <property type="entry name" value="EF-G-like_DII"/>
</dbReference>
<dbReference type="GO" id="GO:0005829">
    <property type="term" value="C:cytosol"/>
    <property type="evidence" value="ECO:0007669"/>
    <property type="project" value="TreeGrafter"/>
</dbReference>
<evidence type="ECO:0000256" key="3">
    <source>
        <dbReference type="ARBA" id="ARBA00022490"/>
    </source>
</evidence>
<keyword evidence="3 8" id="KW-0963">Cytoplasm</keyword>
<dbReference type="GO" id="GO:0006449">
    <property type="term" value="P:regulation of translational termination"/>
    <property type="evidence" value="ECO:0007669"/>
    <property type="project" value="UniProtKB-UniRule"/>
</dbReference>
<dbReference type="PROSITE" id="PS51722">
    <property type="entry name" value="G_TR_2"/>
    <property type="match status" value="1"/>
</dbReference>
<comment type="caution">
    <text evidence="10">The sequence shown here is derived from an EMBL/GenBank/DDBJ whole genome shotgun (WGS) entry which is preliminary data.</text>
</comment>
<gene>
    <name evidence="8" type="primary">prfC</name>
    <name evidence="10" type="ORF">BFS16_05130</name>
</gene>
<dbReference type="InterPro" id="IPR038467">
    <property type="entry name" value="RF3_dom_3_sf"/>
</dbReference>
<dbReference type="RefSeq" id="WP_103003034.1">
    <property type="nucleotide sequence ID" value="NZ_CAUPGG010000026.1"/>
</dbReference>
<name>A0A2K0XMH9_9BACT</name>
<dbReference type="InterPro" id="IPR035647">
    <property type="entry name" value="EFG_III/V"/>
</dbReference>
<dbReference type="PROSITE" id="PS00301">
    <property type="entry name" value="G_TR_1"/>
    <property type="match status" value="1"/>
</dbReference>
<dbReference type="InterPro" id="IPR041732">
    <property type="entry name" value="RF3_GTP-bd"/>
</dbReference>
<dbReference type="Gene3D" id="3.30.70.3280">
    <property type="entry name" value="Peptide chain release factor 3, domain III"/>
    <property type="match status" value="1"/>
</dbReference>
<dbReference type="GO" id="GO:0016150">
    <property type="term" value="F:translation release factor activity, codon nonspecific"/>
    <property type="evidence" value="ECO:0007669"/>
    <property type="project" value="TreeGrafter"/>
</dbReference>
<keyword evidence="4 8" id="KW-0547">Nucleotide-binding</keyword>
<evidence type="ECO:0000256" key="5">
    <source>
        <dbReference type="ARBA" id="ARBA00022917"/>
    </source>
</evidence>
<feature type="binding site" evidence="8">
    <location>
        <begin position="136"/>
        <end position="139"/>
    </location>
    <ligand>
        <name>GTP</name>
        <dbReference type="ChEBI" id="CHEBI:37565"/>
    </ligand>
</feature>
<keyword evidence="5 8" id="KW-0648">Protein biosynthesis</keyword>
<evidence type="ECO:0000256" key="4">
    <source>
        <dbReference type="ARBA" id="ARBA00022741"/>
    </source>
</evidence>